<keyword evidence="1" id="KW-0812">Transmembrane</keyword>
<feature type="transmembrane region" description="Helical" evidence="1">
    <location>
        <begin position="79"/>
        <end position="97"/>
    </location>
</feature>
<feature type="transmembrane region" description="Helical" evidence="1">
    <location>
        <begin position="48"/>
        <end position="67"/>
    </location>
</feature>
<gene>
    <name evidence="2" type="ORF">STRCR_0272</name>
</gene>
<accession>G5JP40</accession>
<proteinExistence type="predicted"/>
<dbReference type="Proteomes" id="UP000004322">
    <property type="component" value="Unassembled WGS sequence"/>
</dbReference>
<keyword evidence="1" id="KW-1133">Transmembrane helix</keyword>
<keyword evidence="3" id="KW-1185">Reference proteome</keyword>
<organism evidence="2 3">
    <name type="scientific">Streptococcus criceti HS-6</name>
    <dbReference type="NCBI Taxonomy" id="873449"/>
    <lineage>
        <taxon>Bacteria</taxon>
        <taxon>Bacillati</taxon>
        <taxon>Bacillota</taxon>
        <taxon>Bacilli</taxon>
        <taxon>Lactobacillales</taxon>
        <taxon>Streptococcaceae</taxon>
        <taxon>Streptococcus</taxon>
    </lineage>
</organism>
<reference evidence="2" key="1">
    <citation type="submission" date="2011-07" db="EMBL/GenBank/DDBJ databases">
        <authorList>
            <person name="Stanhope M.J."/>
            <person name="Durkin A.S."/>
            <person name="Hostetler J."/>
            <person name="Kim M."/>
            <person name="Radune D."/>
            <person name="Singh I."/>
            <person name="Town C.D."/>
        </authorList>
    </citation>
    <scope>NUCLEOTIDE SEQUENCE [LARGE SCALE GENOMIC DNA]</scope>
    <source>
        <strain evidence="2">HS-6</strain>
    </source>
</reference>
<evidence type="ECO:0000313" key="3">
    <source>
        <dbReference type="Proteomes" id="UP000004322"/>
    </source>
</evidence>
<evidence type="ECO:0000256" key="1">
    <source>
        <dbReference type="SAM" id="Phobius"/>
    </source>
</evidence>
<dbReference type="AlphaFoldDB" id="G5JP40"/>
<feature type="transmembrane region" description="Helical" evidence="1">
    <location>
        <begin position="12"/>
        <end position="28"/>
    </location>
</feature>
<dbReference type="EMBL" id="AEUV02000002">
    <property type="protein sequence ID" value="EHI74246.1"/>
    <property type="molecule type" value="Genomic_DNA"/>
</dbReference>
<protein>
    <submittedName>
        <fullName evidence="2">Uncharacterized protein</fullName>
    </submittedName>
</protein>
<evidence type="ECO:0000313" key="2">
    <source>
        <dbReference type="EMBL" id="EHI74246.1"/>
    </source>
</evidence>
<keyword evidence="1" id="KW-0472">Membrane</keyword>
<comment type="caution">
    <text evidence="2">The sequence shown here is derived from an EMBL/GenBank/DDBJ whole genome shotgun (WGS) entry which is preliminary data.</text>
</comment>
<name>G5JP40_STRCG</name>
<feature type="transmembrane region" description="Helical" evidence="1">
    <location>
        <begin position="145"/>
        <end position="164"/>
    </location>
</feature>
<dbReference type="STRING" id="873449.STRCR_0272"/>
<feature type="transmembrane region" description="Helical" evidence="1">
    <location>
        <begin position="118"/>
        <end position="139"/>
    </location>
</feature>
<sequence length="168" mass="18933">MTPASHPVWIKRLIFTLVSLFEILVFGLMSKVSPISRKEQGFGLTEKIYLPTIFFAMAVYTLGIGILTPDSQPAWIKQLFIGGMFFLLLLLGGYFCFKKTIERPDERFYQDLAKAATLCLVLMIGSLLGLTIITSWFPFSLTPGALLIYLGALLNLFDVCFWIFEKGD</sequence>